<gene>
    <name evidence="1" type="ORF">QRD43_20600</name>
</gene>
<evidence type="ECO:0000313" key="1">
    <source>
        <dbReference type="EMBL" id="MDL5034314.1"/>
    </source>
</evidence>
<accession>A0ABT7LPD7</accession>
<protein>
    <submittedName>
        <fullName evidence="1">Uncharacterized protein</fullName>
    </submittedName>
</protein>
<dbReference type="EMBL" id="JASVDS010000008">
    <property type="protein sequence ID" value="MDL5034314.1"/>
    <property type="molecule type" value="Genomic_DNA"/>
</dbReference>
<keyword evidence="2" id="KW-1185">Reference proteome</keyword>
<name>A0ABT7LPD7_9BURK</name>
<evidence type="ECO:0000313" key="2">
    <source>
        <dbReference type="Proteomes" id="UP001238603"/>
    </source>
</evidence>
<dbReference type="RefSeq" id="WP_285984390.1">
    <property type="nucleotide sequence ID" value="NZ_JASVDS010000008.1"/>
</dbReference>
<proteinExistence type="predicted"/>
<dbReference type="Proteomes" id="UP001238603">
    <property type="component" value="Unassembled WGS sequence"/>
</dbReference>
<sequence length="137" mass="15378">MSFEAEAVVLFAVPMRQTVVESIRARAGVDEMWEVDDADLHCWVSESRQLEYCDQARSGPLLGEASLQGRLWRVSLGGRYWAKGFESYGGMPEKYRRSLTILLAEPCVVGVWYGTAMLSDDGPALSEHVDLRIFDTD</sequence>
<comment type="caution">
    <text evidence="1">The sequence shown here is derived from an EMBL/GenBank/DDBJ whole genome shotgun (WGS) entry which is preliminary data.</text>
</comment>
<reference evidence="1 2" key="1">
    <citation type="submission" date="2023-06" db="EMBL/GenBank/DDBJ databases">
        <title>Pelomonas sp. APW6 16S ribosomal RNA gene genome sequencing and assembly.</title>
        <authorList>
            <person name="Woo H."/>
        </authorList>
    </citation>
    <scope>NUCLEOTIDE SEQUENCE [LARGE SCALE GENOMIC DNA]</scope>
    <source>
        <strain evidence="1 2">APW6</strain>
    </source>
</reference>
<organism evidence="1 2">
    <name type="scientific">Roseateles subflavus</name>
    <dbReference type="NCBI Taxonomy" id="3053353"/>
    <lineage>
        <taxon>Bacteria</taxon>
        <taxon>Pseudomonadati</taxon>
        <taxon>Pseudomonadota</taxon>
        <taxon>Betaproteobacteria</taxon>
        <taxon>Burkholderiales</taxon>
        <taxon>Sphaerotilaceae</taxon>
        <taxon>Roseateles</taxon>
    </lineage>
</organism>